<sequence length="289" mass="32688">MLKKIHFTELIRKIKNKLQTWKGKLLSFGGKVVLIKNNFKEEGKVKHWITWDTIYLPKEEGGLDFRALFDISNALFAKLWINSLLCLQYWCTFGPPPKVLPLVLFSRNRIAGALQFHMPLNHAYGNVEEEYFNEEVNGQILQALSKGKKSDKTWWMQPAGNGNLLVGKGTPIGEVLVRMKFTNEVECCCCDDKITGPLIQLKQVIDLWWDIVECGNKLRPLFKYGGGLELPSFKCNTNCCSKEIYGKGALALLCEEWGSMGGDTDIVASIAHLVSDQFLGLLLPFQSLR</sequence>
<dbReference type="EMBL" id="JACXVP010000007">
    <property type="protein sequence ID" value="KAG5595100.1"/>
    <property type="molecule type" value="Genomic_DNA"/>
</dbReference>
<dbReference type="AlphaFoldDB" id="A0A9J5Y764"/>
<dbReference type="Proteomes" id="UP000824120">
    <property type="component" value="Chromosome 7"/>
</dbReference>
<accession>A0A9J5Y764</accession>
<proteinExistence type="predicted"/>
<reference evidence="1 2" key="1">
    <citation type="submission" date="2020-09" db="EMBL/GenBank/DDBJ databases">
        <title>De no assembly of potato wild relative species, Solanum commersonii.</title>
        <authorList>
            <person name="Cho K."/>
        </authorList>
    </citation>
    <scope>NUCLEOTIDE SEQUENCE [LARGE SCALE GENOMIC DNA]</scope>
    <source>
        <strain evidence="1">LZ3.2</strain>
        <tissue evidence="1">Leaf</tissue>
    </source>
</reference>
<evidence type="ECO:0000313" key="2">
    <source>
        <dbReference type="Proteomes" id="UP000824120"/>
    </source>
</evidence>
<organism evidence="1 2">
    <name type="scientific">Solanum commersonii</name>
    <name type="common">Commerson's wild potato</name>
    <name type="synonym">Commerson's nightshade</name>
    <dbReference type="NCBI Taxonomy" id="4109"/>
    <lineage>
        <taxon>Eukaryota</taxon>
        <taxon>Viridiplantae</taxon>
        <taxon>Streptophyta</taxon>
        <taxon>Embryophyta</taxon>
        <taxon>Tracheophyta</taxon>
        <taxon>Spermatophyta</taxon>
        <taxon>Magnoliopsida</taxon>
        <taxon>eudicotyledons</taxon>
        <taxon>Gunneridae</taxon>
        <taxon>Pentapetalae</taxon>
        <taxon>asterids</taxon>
        <taxon>lamiids</taxon>
        <taxon>Solanales</taxon>
        <taxon>Solanaceae</taxon>
        <taxon>Solanoideae</taxon>
        <taxon>Solaneae</taxon>
        <taxon>Solanum</taxon>
    </lineage>
</organism>
<protein>
    <submittedName>
        <fullName evidence="1">Uncharacterized protein</fullName>
    </submittedName>
</protein>
<dbReference type="PANTHER" id="PTHR33116:SF67">
    <property type="entry name" value="REVERSE TRANSCRIPTASE"/>
    <property type="match status" value="1"/>
</dbReference>
<keyword evidence="2" id="KW-1185">Reference proteome</keyword>
<comment type="caution">
    <text evidence="1">The sequence shown here is derived from an EMBL/GenBank/DDBJ whole genome shotgun (WGS) entry which is preliminary data.</text>
</comment>
<dbReference type="OrthoDB" id="1750433at2759"/>
<dbReference type="PANTHER" id="PTHR33116">
    <property type="entry name" value="REVERSE TRANSCRIPTASE ZINC-BINDING DOMAIN-CONTAINING PROTEIN-RELATED-RELATED"/>
    <property type="match status" value="1"/>
</dbReference>
<evidence type="ECO:0000313" key="1">
    <source>
        <dbReference type="EMBL" id="KAG5595100.1"/>
    </source>
</evidence>
<name>A0A9J5Y764_SOLCO</name>
<gene>
    <name evidence="1" type="ORF">H5410_036332</name>
</gene>